<dbReference type="PANTHER" id="PTHR44329:SF298">
    <property type="entry name" value="MIXED LINEAGE KINASE DOMAIN-LIKE PROTEIN"/>
    <property type="match status" value="1"/>
</dbReference>
<dbReference type="Pfam" id="PF07714">
    <property type="entry name" value="PK_Tyr_Ser-Thr"/>
    <property type="match status" value="1"/>
</dbReference>
<dbReference type="GO" id="GO:0097527">
    <property type="term" value="P:necroptotic signaling pathway"/>
    <property type="evidence" value="ECO:0007669"/>
    <property type="project" value="TreeGrafter"/>
</dbReference>
<evidence type="ECO:0000313" key="6">
    <source>
        <dbReference type="Proteomes" id="UP000268093"/>
    </source>
</evidence>
<dbReference type="SUPFAM" id="SSF57701">
    <property type="entry name" value="Zn2/Cys6 DNA-binding domain"/>
    <property type="match status" value="1"/>
</dbReference>
<evidence type="ECO:0000256" key="2">
    <source>
        <dbReference type="ARBA" id="ARBA00022840"/>
    </source>
</evidence>
<protein>
    <submittedName>
        <fullName evidence="5">Kinase-like domain-containing protein</fullName>
    </submittedName>
</protein>
<dbReference type="InterPro" id="IPR001245">
    <property type="entry name" value="Ser-Thr/Tyr_kinase_cat_dom"/>
</dbReference>
<dbReference type="Proteomes" id="UP000268093">
    <property type="component" value="Unassembled WGS sequence"/>
</dbReference>
<proteinExistence type="predicted"/>
<dbReference type="PROSITE" id="PS50011">
    <property type="entry name" value="PROTEIN_KINASE_DOM"/>
    <property type="match status" value="1"/>
</dbReference>
<sequence>MSTVFERLSRTSTDATEPPSTLRSTLHSKVMPSDFHRPNFQLPQIRPRRPRPTSEMKCTFDFEVSVNGINNTPKYFEVPVSNFNPSPPPGQDDYVHDSSKVRRRWSNHVRGYFAPNTVLDRTTGNSTGNSMFSSFEFTSGANSISGSKLKCDRCYAKKIPCSHTFPCDKCIEDKVECTVSTSRRKHPAVKLAMHVKCTEEINCACQHRQFRFLVTVKEEDNDRKAEVCVAFDYKNGSVRITRGVMTVSNFHACNSEIGVNTIMHKWGMALADLCHPISIYPIEDCIINDRPIGSGTSMQVFTGTCVIAGTTTKVAFKRPHIVVDQKLRKRYIVRLISVIRRELTIMERLKSCSNVVNLHGLVFDGSTPMLIVELAKCSLDRYLSSARQRGHPISWIDKVRLCRDVSDGLLALHGAQVVHGDIKASNVLVFFNETDDSPTAKISDFGFSSTTSSSGNNGGTPAFAAPECTRLGLATYPELLKWHSDKLRDVYSYGLFMWQTAMDGDVPYSDLSRSDIEAAKTDDSGLTKLMSRLPPDTPSVLRQCIEMATKYMPQDRASLETLKNLLLGELSDCQRPSIKPLRKRNTFTGREETKHIFRNYAIQKHDDADTNCRVPDLFTYATAPQAIIDDTADLNAKNKASQMPIYGAAANVHIDVKLPVPERVSDDLKNSHAKPEDYLKYNEIGAEGARALAESLKQNTTF</sequence>
<dbReference type="InterPro" id="IPR036864">
    <property type="entry name" value="Zn2-C6_fun-type_DNA-bd_sf"/>
</dbReference>
<dbReference type="SMART" id="SM00220">
    <property type="entry name" value="S_TKc"/>
    <property type="match status" value="1"/>
</dbReference>
<evidence type="ECO:0000256" key="3">
    <source>
        <dbReference type="SAM" id="MobiDB-lite"/>
    </source>
</evidence>
<dbReference type="GO" id="GO:0005524">
    <property type="term" value="F:ATP binding"/>
    <property type="evidence" value="ECO:0007669"/>
    <property type="project" value="UniProtKB-KW"/>
</dbReference>
<feature type="domain" description="Protein kinase" evidence="4">
    <location>
        <begin position="286"/>
        <end position="567"/>
    </location>
</feature>
<keyword evidence="6" id="KW-1185">Reference proteome</keyword>
<dbReference type="InterPro" id="IPR000719">
    <property type="entry name" value="Prot_kinase_dom"/>
</dbReference>
<dbReference type="InterPro" id="IPR051681">
    <property type="entry name" value="Ser/Thr_Kinases-Pseudokinases"/>
</dbReference>
<comment type="caution">
    <text evidence="5">The sequence shown here is derived from an EMBL/GenBank/DDBJ whole genome shotgun (WGS) entry which is preliminary data.</text>
</comment>
<gene>
    <name evidence="5" type="ORF">BC936DRAFT_144189</name>
</gene>
<dbReference type="InterPro" id="IPR008271">
    <property type="entry name" value="Ser/Thr_kinase_AS"/>
</dbReference>
<feature type="non-terminal residue" evidence="5">
    <location>
        <position position="702"/>
    </location>
</feature>
<organism evidence="5 6">
    <name type="scientific">Jimgerdemannia flammicorona</name>
    <dbReference type="NCBI Taxonomy" id="994334"/>
    <lineage>
        <taxon>Eukaryota</taxon>
        <taxon>Fungi</taxon>
        <taxon>Fungi incertae sedis</taxon>
        <taxon>Mucoromycota</taxon>
        <taxon>Mucoromycotina</taxon>
        <taxon>Endogonomycetes</taxon>
        <taxon>Endogonales</taxon>
        <taxon>Endogonaceae</taxon>
        <taxon>Jimgerdemannia</taxon>
    </lineage>
</organism>
<dbReference type="AlphaFoldDB" id="A0A433DCX5"/>
<keyword evidence="2" id="KW-0067">ATP-binding</keyword>
<dbReference type="GO" id="GO:0000981">
    <property type="term" value="F:DNA-binding transcription factor activity, RNA polymerase II-specific"/>
    <property type="evidence" value="ECO:0007669"/>
    <property type="project" value="InterPro"/>
</dbReference>
<dbReference type="InterPro" id="IPR011009">
    <property type="entry name" value="Kinase-like_dom_sf"/>
</dbReference>
<dbReference type="GO" id="GO:0004672">
    <property type="term" value="F:protein kinase activity"/>
    <property type="evidence" value="ECO:0007669"/>
    <property type="project" value="InterPro"/>
</dbReference>
<dbReference type="Gene3D" id="3.30.200.20">
    <property type="entry name" value="Phosphorylase Kinase, domain 1"/>
    <property type="match status" value="1"/>
</dbReference>
<keyword evidence="5" id="KW-0418">Kinase</keyword>
<keyword evidence="5" id="KW-0808">Transferase</keyword>
<dbReference type="EMBL" id="RBNI01003099">
    <property type="protein sequence ID" value="RUP48677.1"/>
    <property type="molecule type" value="Genomic_DNA"/>
</dbReference>
<dbReference type="GO" id="GO:0008270">
    <property type="term" value="F:zinc ion binding"/>
    <property type="evidence" value="ECO:0007669"/>
    <property type="project" value="InterPro"/>
</dbReference>
<evidence type="ECO:0000259" key="4">
    <source>
        <dbReference type="PROSITE" id="PS50011"/>
    </source>
</evidence>
<dbReference type="PROSITE" id="PS00108">
    <property type="entry name" value="PROTEIN_KINASE_ST"/>
    <property type="match status" value="1"/>
</dbReference>
<accession>A0A433DCX5</accession>
<dbReference type="OrthoDB" id="2386054at2759"/>
<dbReference type="Gene3D" id="1.10.510.10">
    <property type="entry name" value="Transferase(Phosphotransferase) domain 1"/>
    <property type="match status" value="1"/>
</dbReference>
<dbReference type="SUPFAM" id="SSF56112">
    <property type="entry name" value="Protein kinase-like (PK-like)"/>
    <property type="match status" value="1"/>
</dbReference>
<evidence type="ECO:0000313" key="5">
    <source>
        <dbReference type="EMBL" id="RUP48677.1"/>
    </source>
</evidence>
<evidence type="ECO:0000256" key="1">
    <source>
        <dbReference type="ARBA" id="ARBA00022741"/>
    </source>
</evidence>
<reference evidence="5 6" key="1">
    <citation type="journal article" date="2018" name="New Phytol.">
        <title>Phylogenomics of Endogonaceae and evolution of mycorrhizas within Mucoromycota.</title>
        <authorList>
            <person name="Chang Y."/>
            <person name="Desiro A."/>
            <person name="Na H."/>
            <person name="Sandor L."/>
            <person name="Lipzen A."/>
            <person name="Clum A."/>
            <person name="Barry K."/>
            <person name="Grigoriev I.V."/>
            <person name="Martin F.M."/>
            <person name="Stajich J.E."/>
            <person name="Smith M.E."/>
            <person name="Bonito G."/>
            <person name="Spatafora J.W."/>
        </authorList>
    </citation>
    <scope>NUCLEOTIDE SEQUENCE [LARGE SCALE GENOMIC DNA]</scope>
    <source>
        <strain evidence="5 6">GMNB39</strain>
    </source>
</reference>
<name>A0A433DCX5_9FUNG</name>
<keyword evidence="1" id="KW-0547">Nucleotide-binding</keyword>
<dbReference type="PANTHER" id="PTHR44329">
    <property type="entry name" value="SERINE/THREONINE-PROTEIN KINASE TNNI3K-RELATED"/>
    <property type="match status" value="1"/>
</dbReference>
<feature type="compositionally biased region" description="Polar residues" evidence="3">
    <location>
        <begin position="10"/>
        <end position="25"/>
    </location>
</feature>
<feature type="region of interest" description="Disordered" evidence="3">
    <location>
        <begin position="1"/>
        <end position="25"/>
    </location>
</feature>